<sequence length="189" mass="20614">MGTQVLRSQDCLKSPLNSKPMRGLHHTPPRPGGRRKRRQNVDVVAPSAKFPNLVMGQVTILKRGEDLKTEPVKSDRPAVVQMKKSVVSGDVVKPEVEEKKVNLGAEDAVLCSTERLGPEPEMVPKQIRITETKSVGAVELVYAGSGFVTSPAPSALPLPAFFTRGCQKSVNNDRATKDLRRLLGLDIIQ</sequence>
<organism evidence="2 3">
    <name type="scientific">Aristolochia fimbriata</name>
    <name type="common">White veined hardy Dutchman's pipe vine</name>
    <dbReference type="NCBI Taxonomy" id="158543"/>
    <lineage>
        <taxon>Eukaryota</taxon>
        <taxon>Viridiplantae</taxon>
        <taxon>Streptophyta</taxon>
        <taxon>Embryophyta</taxon>
        <taxon>Tracheophyta</taxon>
        <taxon>Spermatophyta</taxon>
        <taxon>Magnoliopsida</taxon>
        <taxon>Magnoliidae</taxon>
        <taxon>Piperales</taxon>
        <taxon>Aristolochiaceae</taxon>
        <taxon>Aristolochia</taxon>
    </lineage>
</organism>
<dbReference type="InterPro" id="IPR028322">
    <property type="entry name" value="PNRC-like_rgn"/>
</dbReference>
<name>A0AAV7F4Z5_ARIFI</name>
<evidence type="ECO:0000313" key="2">
    <source>
        <dbReference type="EMBL" id="KAG9456240.1"/>
    </source>
</evidence>
<feature type="region of interest" description="Disordered" evidence="1">
    <location>
        <begin position="1"/>
        <end position="38"/>
    </location>
</feature>
<comment type="caution">
    <text evidence="2">The sequence shown here is derived from an EMBL/GenBank/DDBJ whole genome shotgun (WGS) entry which is preliminary data.</text>
</comment>
<dbReference type="PANTHER" id="PTHR33670">
    <property type="entry name" value="SPLICING FACTOR, PROLINE- AND GLUTAMINE-RICH-LIKE"/>
    <property type="match status" value="1"/>
</dbReference>
<evidence type="ECO:0000313" key="3">
    <source>
        <dbReference type="Proteomes" id="UP000825729"/>
    </source>
</evidence>
<reference evidence="2 3" key="1">
    <citation type="submission" date="2021-07" db="EMBL/GenBank/DDBJ databases">
        <title>The Aristolochia fimbriata genome: insights into angiosperm evolution, floral development and chemical biosynthesis.</title>
        <authorList>
            <person name="Jiao Y."/>
        </authorList>
    </citation>
    <scope>NUCLEOTIDE SEQUENCE [LARGE SCALE GENOMIC DNA]</scope>
    <source>
        <strain evidence="2">IBCAS-2021</strain>
        <tissue evidence="2">Leaf</tissue>
    </source>
</reference>
<dbReference type="AlphaFoldDB" id="A0AAV7F4Z5"/>
<dbReference type="Proteomes" id="UP000825729">
    <property type="component" value="Unassembled WGS sequence"/>
</dbReference>
<dbReference type="EMBL" id="JAINDJ010000002">
    <property type="protein sequence ID" value="KAG9456240.1"/>
    <property type="molecule type" value="Genomic_DNA"/>
</dbReference>
<evidence type="ECO:0000256" key="1">
    <source>
        <dbReference type="SAM" id="MobiDB-lite"/>
    </source>
</evidence>
<proteinExistence type="predicted"/>
<dbReference type="PANTHER" id="PTHR33670:SF15">
    <property type="entry name" value="OS02G0797600 PROTEIN"/>
    <property type="match status" value="1"/>
</dbReference>
<keyword evidence="3" id="KW-1185">Reference proteome</keyword>
<protein>
    <submittedName>
        <fullName evidence="2">Uncharacterized protein</fullName>
    </submittedName>
</protein>
<gene>
    <name evidence="2" type="ORF">H6P81_000748</name>
</gene>
<dbReference type="GO" id="GO:0016071">
    <property type="term" value="P:mRNA metabolic process"/>
    <property type="evidence" value="ECO:0007669"/>
    <property type="project" value="UniProtKB-ARBA"/>
</dbReference>
<dbReference type="Pfam" id="PF15365">
    <property type="entry name" value="PNRC"/>
    <property type="match status" value="1"/>
</dbReference>
<accession>A0AAV7F4Z5</accession>
<feature type="compositionally biased region" description="Basic residues" evidence="1">
    <location>
        <begin position="22"/>
        <end position="38"/>
    </location>
</feature>